<organism evidence="2 3">
    <name type="scientific">Proteus penneri</name>
    <dbReference type="NCBI Taxonomy" id="102862"/>
    <lineage>
        <taxon>Bacteria</taxon>
        <taxon>Pseudomonadati</taxon>
        <taxon>Pseudomonadota</taxon>
        <taxon>Gammaproteobacteria</taxon>
        <taxon>Enterobacterales</taxon>
        <taxon>Morganellaceae</taxon>
        <taxon>Proteus</taxon>
    </lineage>
</organism>
<name>A0A0G4QAR6_9GAMM</name>
<keyword evidence="1" id="KW-0472">Membrane</keyword>
<sequence>MLLRKTIKWTGMILLSTGLIGTALWVSIPRWLPVVADYYLPEGVILSLSQPKLQRMGVSVDNIALKTESCTLANIDNFAFSYQKEQIDKLQFNSQQLAIDEKCFSMIPTSKQEETATIPLEINSLLTSIPHLSVNIDNVLLKENSRYQGELQLKTQNNGRLISYQGKNAQLAIFIRDNQWLDIKQLKVNLPDDNNIELAAEIALPLDIASLPEKGTINATLLASQYAHPLVFILEWIGQSGTISVAEQGGGHALALLPWTVTPETIVIEQGRWEWFGLDQPLRGGVNINIAQWQKGLTDLRLTARLNVMTEGKAGKGNLVISIPETAVNWLDAQIPIQITGIINKELMQASAQLPVKVTGMLTNPTIEFQSGSLFRFKGPVTETLTVTDARLPLAGTTLSSKGFNGRLNAIVVAQDSIWGDYRIHFQGKASDFLPDNGTWQWRYWGDGNLLPLKARWDIAGTGYWADKLVSFEKLNTGFDVLKYQHTVMTAPRLSLLSPFHWNRDDKTSTFNGKLKLTSQRIDFPAGGFLDKTDFIATVNGESPFNFNVKGELSAKPNIGPIAINTRWDGARLRGQMRWPLQPINVFQSLIPTDLGITLDEGELYTQADFSIAPGQGLIAGGHLVVKQGGMWLKDGVLEGLEFILPWRLNGDEWQLGVKEPVQLRIKHVNNLFEMTDITADLQGFYPATESKPLVLSNVNVAMLDGTLSLAKLAIPQHDAAIISIDNIQLSHLFTLLKVTQFAASGKVSGEFPFFINNNQWIIKDGWLANSSYLTLRLDKDFVDSIDDNNMSAGVAMAWLRYLEISRSWTRVNLSNLGELVLEAEIQGTNPLEDKRRQVNFNYRHEENVFQLWRSLRFGSQLEEWLEKSLSDLGSESE</sequence>
<dbReference type="AlphaFoldDB" id="A0A0G4QAR6"/>
<dbReference type="RefSeq" id="WP_072063995.1">
    <property type="nucleotide sequence ID" value="NZ_CVRY01000004.1"/>
</dbReference>
<protein>
    <submittedName>
        <fullName evidence="2">Uncharacterized protein</fullName>
    </submittedName>
</protein>
<dbReference type="Pfam" id="PF11739">
    <property type="entry name" value="YdbH-like"/>
    <property type="match status" value="1"/>
</dbReference>
<evidence type="ECO:0000313" key="2">
    <source>
        <dbReference type="EMBL" id="CRL62686.1"/>
    </source>
</evidence>
<dbReference type="Proteomes" id="UP000183920">
    <property type="component" value="Unassembled WGS sequence"/>
</dbReference>
<dbReference type="NCBIfam" id="NF007971">
    <property type="entry name" value="PRK10695.1"/>
    <property type="match status" value="1"/>
</dbReference>
<dbReference type="InterPro" id="IPR021730">
    <property type="entry name" value="YdbH"/>
</dbReference>
<reference evidence="3" key="1">
    <citation type="submission" date="2015-06" db="EMBL/GenBank/DDBJ databases">
        <authorList>
            <person name="Urmite Genomes"/>
        </authorList>
    </citation>
    <scope>NUCLEOTIDE SEQUENCE [LARGE SCALE GENOMIC DNA]</scope>
    <source>
        <strain evidence="3">CSUR P1867</strain>
    </source>
</reference>
<evidence type="ECO:0000256" key="1">
    <source>
        <dbReference type="SAM" id="Phobius"/>
    </source>
</evidence>
<dbReference type="EMBL" id="CVRY01000004">
    <property type="protein sequence ID" value="CRL62686.1"/>
    <property type="molecule type" value="Genomic_DNA"/>
</dbReference>
<gene>
    <name evidence="2" type="ORF">BN1804_02089</name>
</gene>
<evidence type="ECO:0000313" key="3">
    <source>
        <dbReference type="Proteomes" id="UP000183920"/>
    </source>
</evidence>
<proteinExistence type="predicted"/>
<accession>A0A0G4QAR6</accession>
<keyword evidence="1" id="KW-1133">Transmembrane helix</keyword>
<keyword evidence="1" id="KW-0812">Transmembrane</keyword>
<feature type="transmembrane region" description="Helical" evidence="1">
    <location>
        <begin position="12"/>
        <end position="32"/>
    </location>
</feature>